<accession>A0A3M6U955</accession>
<dbReference type="Proteomes" id="UP000275408">
    <property type="component" value="Unassembled WGS sequence"/>
</dbReference>
<keyword evidence="2" id="KW-1185">Reference proteome</keyword>
<proteinExistence type="predicted"/>
<gene>
    <name evidence="1" type="ORF">pdam_00016663</name>
</gene>
<evidence type="ECO:0000313" key="1">
    <source>
        <dbReference type="EMBL" id="RMX49988.1"/>
    </source>
</evidence>
<dbReference type="EMBL" id="RCHS01002012">
    <property type="protein sequence ID" value="RMX49988.1"/>
    <property type="molecule type" value="Genomic_DNA"/>
</dbReference>
<dbReference type="AlphaFoldDB" id="A0A3M6U955"/>
<protein>
    <submittedName>
        <fullName evidence="1">Uncharacterized protein</fullName>
    </submittedName>
</protein>
<sequence>MRLVVVENVLRFCRPLQTSSEGKCKRKAELVEQAFNAHSMKLAKVSEEESENENLIMAELLATDEGVLPDPASILKSNCSRNFTIFPEFTSPDICNYLLGKTDEYSEETLKSFKSLTGYKLFKDGHVLDQFLMA</sequence>
<comment type="caution">
    <text evidence="1">The sequence shown here is derived from an EMBL/GenBank/DDBJ whole genome shotgun (WGS) entry which is preliminary data.</text>
</comment>
<name>A0A3M6U955_POCDA</name>
<organism evidence="1 2">
    <name type="scientific">Pocillopora damicornis</name>
    <name type="common">Cauliflower coral</name>
    <name type="synonym">Millepora damicornis</name>
    <dbReference type="NCBI Taxonomy" id="46731"/>
    <lineage>
        <taxon>Eukaryota</taxon>
        <taxon>Metazoa</taxon>
        <taxon>Cnidaria</taxon>
        <taxon>Anthozoa</taxon>
        <taxon>Hexacorallia</taxon>
        <taxon>Scleractinia</taxon>
        <taxon>Astrocoeniina</taxon>
        <taxon>Pocilloporidae</taxon>
        <taxon>Pocillopora</taxon>
    </lineage>
</organism>
<evidence type="ECO:0000313" key="2">
    <source>
        <dbReference type="Proteomes" id="UP000275408"/>
    </source>
</evidence>
<reference evidence="1 2" key="1">
    <citation type="journal article" date="2018" name="Sci. Rep.">
        <title>Comparative analysis of the Pocillopora damicornis genome highlights role of immune system in coral evolution.</title>
        <authorList>
            <person name="Cunning R."/>
            <person name="Bay R.A."/>
            <person name="Gillette P."/>
            <person name="Baker A.C."/>
            <person name="Traylor-Knowles N."/>
        </authorList>
    </citation>
    <scope>NUCLEOTIDE SEQUENCE [LARGE SCALE GENOMIC DNA]</scope>
    <source>
        <strain evidence="1">RSMAS</strain>
        <tissue evidence="1">Whole animal</tissue>
    </source>
</reference>